<dbReference type="OrthoDB" id="5446016at2"/>
<feature type="transmembrane region" description="Helical" evidence="1">
    <location>
        <begin position="52"/>
        <end position="73"/>
    </location>
</feature>
<feature type="transmembrane region" description="Helical" evidence="1">
    <location>
        <begin position="222"/>
        <end position="242"/>
    </location>
</feature>
<comment type="caution">
    <text evidence="3">The sequence shown here is derived from an EMBL/GenBank/DDBJ whole genome shotgun (WGS) entry which is preliminary data.</text>
</comment>
<dbReference type="AlphaFoldDB" id="A0A3L9MC09"/>
<dbReference type="InterPro" id="IPR002656">
    <property type="entry name" value="Acyl_transf_3_dom"/>
</dbReference>
<gene>
    <name evidence="3" type="ORF">EAH69_07040</name>
</gene>
<evidence type="ECO:0000259" key="2">
    <source>
        <dbReference type="Pfam" id="PF01757"/>
    </source>
</evidence>
<keyword evidence="4" id="KW-1185">Reference proteome</keyword>
<name>A0A3L9MC09_9FLAO</name>
<feature type="transmembrane region" description="Helical" evidence="1">
    <location>
        <begin position="89"/>
        <end position="107"/>
    </location>
</feature>
<dbReference type="InterPro" id="IPR050623">
    <property type="entry name" value="Glucan_succinyl_AcylTrfase"/>
</dbReference>
<organism evidence="3 4">
    <name type="scientific">Faecalibacter macacae</name>
    <dbReference type="NCBI Taxonomy" id="1859289"/>
    <lineage>
        <taxon>Bacteria</taxon>
        <taxon>Pseudomonadati</taxon>
        <taxon>Bacteroidota</taxon>
        <taxon>Flavobacteriia</taxon>
        <taxon>Flavobacteriales</taxon>
        <taxon>Weeksellaceae</taxon>
        <taxon>Faecalibacter</taxon>
    </lineage>
</organism>
<feature type="transmembrane region" description="Helical" evidence="1">
    <location>
        <begin position="12"/>
        <end position="32"/>
    </location>
</feature>
<dbReference type="EMBL" id="RDOJ01000007">
    <property type="protein sequence ID" value="RLZ10538.1"/>
    <property type="molecule type" value="Genomic_DNA"/>
</dbReference>
<dbReference type="PANTHER" id="PTHR36927">
    <property type="entry name" value="BLR4337 PROTEIN"/>
    <property type="match status" value="1"/>
</dbReference>
<accession>A0A3L9MC09</accession>
<dbReference type="Pfam" id="PF01757">
    <property type="entry name" value="Acyl_transf_3"/>
    <property type="match status" value="1"/>
</dbReference>
<feature type="transmembrane region" description="Helical" evidence="1">
    <location>
        <begin position="119"/>
        <end position="136"/>
    </location>
</feature>
<keyword evidence="1" id="KW-0812">Transmembrane</keyword>
<reference evidence="3 4" key="1">
    <citation type="submission" date="2018-10" db="EMBL/GenBank/DDBJ databases">
        <authorList>
            <person name="Chen X."/>
        </authorList>
    </citation>
    <scope>NUCLEOTIDE SEQUENCE [LARGE SCALE GENOMIC DNA]</scope>
    <source>
        <strain evidence="3 4">YIM 102668</strain>
    </source>
</reference>
<dbReference type="PANTHER" id="PTHR36927:SF1">
    <property type="entry name" value="MDO-LIKE PROTEIN"/>
    <property type="match status" value="1"/>
</dbReference>
<evidence type="ECO:0000313" key="3">
    <source>
        <dbReference type="EMBL" id="RLZ10538.1"/>
    </source>
</evidence>
<feature type="transmembrane region" description="Helical" evidence="1">
    <location>
        <begin position="319"/>
        <end position="340"/>
    </location>
</feature>
<evidence type="ECO:0000256" key="1">
    <source>
        <dbReference type="SAM" id="Phobius"/>
    </source>
</evidence>
<dbReference type="RefSeq" id="WP_121934484.1">
    <property type="nucleotide sequence ID" value="NZ_RDOJ01000007.1"/>
</dbReference>
<feature type="transmembrane region" description="Helical" evidence="1">
    <location>
        <begin position="285"/>
        <end position="307"/>
    </location>
</feature>
<keyword evidence="1" id="KW-1133">Transmembrane helix</keyword>
<feature type="transmembrane region" description="Helical" evidence="1">
    <location>
        <begin position="157"/>
        <end position="175"/>
    </location>
</feature>
<keyword evidence="1" id="KW-0472">Membrane</keyword>
<sequence>MMQTKFERLIGLDLLRCILMLIGPMYHIAHLFHENNKIIPIQNNTIYDALSLTHPFRMEMFFILSGFFSSFLYEKKGYQYFKRSRIEKILIPLFFSLIIIWPLTQYIEYSITSIFKYSLNHIWFLLTLGIISIIYYTKYDLLKTIILYINRRNLYQIIIIVSILGIVSIFLNFIIESFLNKFDSKFLIFIYKNLIIYPLIYIVPTILGSCLYYKDYNINKKYYPIITVGFIIFHSIFISNYYNELNSIIKLILRSGYIINTSLLILMIFNIFRNLSLNNNGLIKFFVNSSFTIYLIHPPILYLNAILVNNYIENTFSQFIIINLLTYSQSIIFFIIISNLKIGRILFAIKKSELNVFKKFLIH</sequence>
<feature type="transmembrane region" description="Helical" evidence="1">
    <location>
        <begin position="195"/>
        <end position="213"/>
    </location>
</feature>
<feature type="domain" description="Acyltransferase 3" evidence="2">
    <location>
        <begin position="10"/>
        <end position="332"/>
    </location>
</feature>
<protein>
    <recommendedName>
        <fullName evidence="2">Acyltransferase 3 domain-containing protein</fullName>
    </recommendedName>
</protein>
<dbReference type="GO" id="GO:0016747">
    <property type="term" value="F:acyltransferase activity, transferring groups other than amino-acyl groups"/>
    <property type="evidence" value="ECO:0007669"/>
    <property type="project" value="InterPro"/>
</dbReference>
<evidence type="ECO:0000313" key="4">
    <source>
        <dbReference type="Proteomes" id="UP000275348"/>
    </source>
</evidence>
<dbReference type="Proteomes" id="UP000275348">
    <property type="component" value="Unassembled WGS sequence"/>
</dbReference>
<proteinExistence type="predicted"/>
<feature type="transmembrane region" description="Helical" evidence="1">
    <location>
        <begin position="248"/>
        <end position="273"/>
    </location>
</feature>